<protein>
    <recommendedName>
        <fullName evidence="4">Lactococcin 972 family bacteriocin</fullName>
    </recommendedName>
</protein>
<feature type="chain" id="PRO_5017923520" description="Lactococcin 972 family bacteriocin" evidence="1">
    <location>
        <begin position="30"/>
        <end position="110"/>
    </location>
</feature>
<dbReference type="RefSeq" id="WP_124868083.1">
    <property type="nucleotide sequence ID" value="NZ_RQZF01000001.1"/>
</dbReference>
<comment type="caution">
    <text evidence="2">The sequence shown here is derived from an EMBL/GenBank/DDBJ whole genome shotgun (WGS) entry which is preliminary data.</text>
</comment>
<accession>A0A3P1SHG4</accession>
<dbReference type="AlphaFoldDB" id="A0A3P1SHG4"/>
<keyword evidence="3" id="KW-1185">Reference proteome</keyword>
<dbReference type="EMBL" id="RQZF01000001">
    <property type="protein sequence ID" value="RRC96467.1"/>
    <property type="molecule type" value="Genomic_DNA"/>
</dbReference>
<reference evidence="2 3" key="1">
    <citation type="submission" date="2018-11" db="EMBL/GenBank/DDBJ databases">
        <title>Genomes From Bacteria Associated with the Canine Oral Cavity: a Test Case for Automated Genome-Based Taxonomic Assignment.</title>
        <authorList>
            <person name="Coil D.A."/>
            <person name="Jospin G."/>
            <person name="Darling A.E."/>
            <person name="Wallis C."/>
            <person name="Davis I.J."/>
            <person name="Harris S."/>
            <person name="Eisen J.A."/>
            <person name="Holcombe L.J."/>
            <person name="O'Flynn C."/>
        </authorList>
    </citation>
    <scope>NUCLEOTIDE SEQUENCE [LARGE SCALE GENOMIC DNA]</scope>
    <source>
        <strain evidence="2 3">OH770</strain>
    </source>
</reference>
<feature type="signal peptide" evidence="1">
    <location>
        <begin position="1"/>
        <end position="29"/>
    </location>
</feature>
<dbReference type="Proteomes" id="UP000280444">
    <property type="component" value="Unassembled WGS sequence"/>
</dbReference>
<organism evidence="2 3">
    <name type="scientific">Schaalia canis</name>
    <dbReference type="NCBI Taxonomy" id="100469"/>
    <lineage>
        <taxon>Bacteria</taxon>
        <taxon>Bacillati</taxon>
        <taxon>Actinomycetota</taxon>
        <taxon>Actinomycetes</taxon>
        <taxon>Actinomycetales</taxon>
        <taxon>Actinomycetaceae</taxon>
        <taxon>Schaalia</taxon>
    </lineage>
</organism>
<name>A0A3P1SHG4_9ACTO</name>
<evidence type="ECO:0008006" key="4">
    <source>
        <dbReference type="Google" id="ProtNLM"/>
    </source>
</evidence>
<proteinExistence type="predicted"/>
<evidence type="ECO:0000256" key="1">
    <source>
        <dbReference type="SAM" id="SignalP"/>
    </source>
</evidence>
<evidence type="ECO:0000313" key="2">
    <source>
        <dbReference type="EMBL" id="RRC96467.1"/>
    </source>
</evidence>
<keyword evidence="1" id="KW-0732">Signal</keyword>
<evidence type="ECO:0000313" key="3">
    <source>
        <dbReference type="Proteomes" id="UP000280444"/>
    </source>
</evidence>
<sequence>MLTKKSRMTSLVAIAATVMLVLSTNVANASIREGYKWCLARQVGGIDALVWGSGYLRAPGAMWQHVEYFSYQGYYGWADAGQRGRGGGPWTAEASVGIRWVKPHCINGNF</sequence>
<gene>
    <name evidence="2" type="ORF">EII11_02175</name>
</gene>